<feature type="compositionally biased region" description="Basic and acidic residues" evidence="1">
    <location>
        <begin position="328"/>
        <end position="337"/>
    </location>
</feature>
<dbReference type="EMBL" id="KB446548">
    <property type="protein sequence ID" value="EME38191.1"/>
    <property type="molecule type" value="Genomic_DNA"/>
</dbReference>
<evidence type="ECO:0000313" key="3">
    <source>
        <dbReference type="EMBL" id="EME38191.1"/>
    </source>
</evidence>
<evidence type="ECO:0000256" key="1">
    <source>
        <dbReference type="SAM" id="MobiDB-lite"/>
    </source>
</evidence>
<reference evidence="4" key="1">
    <citation type="journal article" date="2012" name="PLoS Genet.">
        <title>The genomes of the fungal plant pathogens Cladosporium fulvum and Dothistroma septosporum reveal adaptation to different hosts and lifestyles but also signatures of common ancestry.</title>
        <authorList>
            <person name="de Wit P.J.G.M."/>
            <person name="van der Burgt A."/>
            <person name="Oekmen B."/>
            <person name="Stergiopoulos I."/>
            <person name="Abd-Elsalam K.A."/>
            <person name="Aerts A.L."/>
            <person name="Bahkali A.H."/>
            <person name="Beenen H.G."/>
            <person name="Chettri P."/>
            <person name="Cox M.P."/>
            <person name="Datema E."/>
            <person name="de Vries R.P."/>
            <person name="Dhillon B."/>
            <person name="Ganley A.R."/>
            <person name="Griffiths S.A."/>
            <person name="Guo Y."/>
            <person name="Hamelin R.C."/>
            <person name="Henrissat B."/>
            <person name="Kabir M.S."/>
            <person name="Jashni M.K."/>
            <person name="Kema G."/>
            <person name="Klaubauf S."/>
            <person name="Lapidus A."/>
            <person name="Levasseur A."/>
            <person name="Lindquist E."/>
            <person name="Mehrabi R."/>
            <person name="Ohm R.A."/>
            <person name="Owen T.J."/>
            <person name="Salamov A."/>
            <person name="Schwelm A."/>
            <person name="Schijlen E."/>
            <person name="Sun H."/>
            <person name="van den Burg H.A."/>
            <person name="van Ham R.C.H.J."/>
            <person name="Zhang S."/>
            <person name="Goodwin S.B."/>
            <person name="Grigoriev I.V."/>
            <person name="Collemare J."/>
            <person name="Bradshaw R.E."/>
        </authorList>
    </citation>
    <scope>NUCLEOTIDE SEQUENCE [LARGE SCALE GENOMIC DNA]</scope>
    <source>
        <strain evidence="4">NZE10 / CBS 128990</strain>
    </source>
</reference>
<protein>
    <submittedName>
        <fullName evidence="3">Uncharacterized protein</fullName>
    </submittedName>
</protein>
<gene>
    <name evidence="3" type="ORF">DOTSEDRAFT_75997</name>
</gene>
<keyword evidence="4" id="KW-1185">Reference proteome</keyword>
<dbReference type="HOGENOM" id="CLU_823925_0_0_1"/>
<dbReference type="Proteomes" id="UP000016933">
    <property type="component" value="Unassembled WGS sequence"/>
</dbReference>
<sequence length="337" mass="37542">MRVSHIAFAISSLLCASTCVAAGDRPFACLSNLQQEITELINDFAQTNFSGIVTDYIATRMDFTQCMFESVNYTAPECENKALPAPPNDINEVIDYLQQSQLGLSVVSHHRLENSKDIEADLCEAFRPYRAVACYPKHGFLDNMTTICPDARHNCPNVNNTAESSAQVDNNSPLEDPQPLIRQVQAEINTIINDFGVANISKATTDYVATRTFFADRLWRLLDHYPAACRRVQQVAPNTTNEVIASLQEVQLKLAVISRDVLADDGDHARQHLCDAWGNWQAVACYEGSDFRTDVTAAFEDVERWCPPRKEEDSNATTEGEGTGLRKQMGDGRKGWL</sequence>
<feature type="chain" id="PRO_5004029150" evidence="2">
    <location>
        <begin position="23"/>
        <end position="337"/>
    </location>
</feature>
<reference evidence="3 4" key="2">
    <citation type="journal article" date="2012" name="PLoS Pathog.">
        <title>Diverse lifestyles and strategies of plant pathogenesis encoded in the genomes of eighteen Dothideomycetes fungi.</title>
        <authorList>
            <person name="Ohm R.A."/>
            <person name="Feau N."/>
            <person name="Henrissat B."/>
            <person name="Schoch C.L."/>
            <person name="Horwitz B.A."/>
            <person name="Barry K.W."/>
            <person name="Condon B.J."/>
            <person name="Copeland A.C."/>
            <person name="Dhillon B."/>
            <person name="Glaser F."/>
            <person name="Hesse C.N."/>
            <person name="Kosti I."/>
            <person name="LaButti K."/>
            <person name="Lindquist E.A."/>
            <person name="Lucas S."/>
            <person name="Salamov A.A."/>
            <person name="Bradshaw R.E."/>
            <person name="Ciuffetti L."/>
            <person name="Hamelin R.C."/>
            <person name="Kema G.H.J."/>
            <person name="Lawrence C."/>
            <person name="Scott J.A."/>
            <person name="Spatafora J.W."/>
            <person name="Turgeon B.G."/>
            <person name="de Wit P.J.G.M."/>
            <person name="Zhong S."/>
            <person name="Goodwin S.B."/>
            <person name="Grigoriev I.V."/>
        </authorList>
    </citation>
    <scope>NUCLEOTIDE SEQUENCE [LARGE SCALE GENOMIC DNA]</scope>
    <source>
        <strain evidence="4">NZE10 / CBS 128990</strain>
    </source>
</reference>
<evidence type="ECO:0000256" key="2">
    <source>
        <dbReference type="SAM" id="SignalP"/>
    </source>
</evidence>
<feature type="signal peptide" evidence="2">
    <location>
        <begin position="1"/>
        <end position="22"/>
    </location>
</feature>
<accession>M2XGJ1</accession>
<evidence type="ECO:0000313" key="4">
    <source>
        <dbReference type="Proteomes" id="UP000016933"/>
    </source>
</evidence>
<proteinExistence type="predicted"/>
<keyword evidence="2" id="KW-0732">Signal</keyword>
<name>M2XGJ1_DOTSN</name>
<feature type="region of interest" description="Disordered" evidence="1">
    <location>
        <begin position="308"/>
        <end position="337"/>
    </location>
</feature>
<dbReference type="OrthoDB" id="10534576at2759"/>
<organism evidence="3 4">
    <name type="scientific">Dothistroma septosporum (strain NZE10 / CBS 128990)</name>
    <name type="common">Red band needle blight fungus</name>
    <name type="synonym">Mycosphaerella pini</name>
    <dbReference type="NCBI Taxonomy" id="675120"/>
    <lineage>
        <taxon>Eukaryota</taxon>
        <taxon>Fungi</taxon>
        <taxon>Dikarya</taxon>
        <taxon>Ascomycota</taxon>
        <taxon>Pezizomycotina</taxon>
        <taxon>Dothideomycetes</taxon>
        <taxon>Dothideomycetidae</taxon>
        <taxon>Mycosphaerellales</taxon>
        <taxon>Mycosphaerellaceae</taxon>
        <taxon>Dothistroma</taxon>
    </lineage>
</organism>
<dbReference type="AlphaFoldDB" id="M2XGJ1"/>